<feature type="region of interest" description="Disordered" evidence="2">
    <location>
        <begin position="104"/>
        <end position="132"/>
    </location>
</feature>
<feature type="compositionally biased region" description="Polar residues" evidence="2">
    <location>
        <begin position="577"/>
        <end position="586"/>
    </location>
</feature>
<feature type="compositionally biased region" description="Low complexity" evidence="2">
    <location>
        <begin position="467"/>
        <end position="480"/>
    </location>
</feature>
<feature type="coiled-coil region" evidence="1">
    <location>
        <begin position="326"/>
        <end position="360"/>
    </location>
</feature>
<proteinExistence type="predicted"/>
<dbReference type="Proteomes" id="UP000765509">
    <property type="component" value="Unassembled WGS sequence"/>
</dbReference>
<accession>A0A9Q3BFS1</accession>
<evidence type="ECO:0000256" key="1">
    <source>
        <dbReference type="SAM" id="Coils"/>
    </source>
</evidence>
<dbReference type="AlphaFoldDB" id="A0A9Q3BFS1"/>
<keyword evidence="1" id="KW-0175">Coiled coil</keyword>
<feature type="region of interest" description="Disordered" evidence="2">
    <location>
        <begin position="568"/>
        <end position="587"/>
    </location>
</feature>
<feature type="region of interest" description="Disordered" evidence="2">
    <location>
        <begin position="47"/>
        <end position="80"/>
    </location>
</feature>
<feature type="region of interest" description="Disordered" evidence="2">
    <location>
        <begin position="459"/>
        <end position="485"/>
    </location>
</feature>
<keyword evidence="4" id="KW-1185">Reference proteome</keyword>
<protein>
    <submittedName>
        <fullName evidence="3">Uncharacterized protein</fullName>
    </submittedName>
</protein>
<feature type="compositionally biased region" description="Polar residues" evidence="2">
    <location>
        <begin position="105"/>
        <end position="121"/>
    </location>
</feature>
<dbReference type="EMBL" id="AVOT02000893">
    <property type="protein sequence ID" value="MBW0464836.1"/>
    <property type="molecule type" value="Genomic_DNA"/>
</dbReference>
<evidence type="ECO:0000256" key="2">
    <source>
        <dbReference type="SAM" id="MobiDB-lite"/>
    </source>
</evidence>
<dbReference type="OrthoDB" id="2505754at2759"/>
<reference evidence="3" key="1">
    <citation type="submission" date="2021-03" db="EMBL/GenBank/DDBJ databases">
        <title>Draft genome sequence of rust myrtle Austropuccinia psidii MF-1, a brazilian biotype.</title>
        <authorList>
            <person name="Quecine M.C."/>
            <person name="Pachon D.M.R."/>
            <person name="Bonatelli M.L."/>
            <person name="Correr F.H."/>
            <person name="Franceschini L.M."/>
            <person name="Leite T.F."/>
            <person name="Margarido G.R.A."/>
            <person name="Almeida C.A."/>
            <person name="Ferrarezi J.A."/>
            <person name="Labate C.A."/>
        </authorList>
    </citation>
    <scope>NUCLEOTIDE SEQUENCE</scope>
    <source>
        <strain evidence="3">MF-1</strain>
    </source>
</reference>
<evidence type="ECO:0000313" key="3">
    <source>
        <dbReference type="EMBL" id="MBW0464836.1"/>
    </source>
</evidence>
<comment type="caution">
    <text evidence="3">The sequence shown here is derived from an EMBL/GenBank/DDBJ whole genome shotgun (WGS) entry which is preliminary data.</text>
</comment>
<feature type="coiled-coil region" evidence="1">
    <location>
        <begin position="510"/>
        <end position="537"/>
    </location>
</feature>
<organism evidence="3 4">
    <name type="scientific">Austropuccinia psidii MF-1</name>
    <dbReference type="NCBI Taxonomy" id="1389203"/>
    <lineage>
        <taxon>Eukaryota</taxon>
        <taxon>Fungi</taxon>
        <taxon>Dikarya</taxon>
        <taxon>Basidiomycota</taxon>
        <taxon>Pucciniomycotina</taxon>
        <taxon>Pucciniomycetes</taxon>
        <taxon>Pucciniales</taxon>
        <taxon>Sphaerophragmiaceae</taxon>
        <taxon>Austropuccinia</taxon>
    </lineage>
</organism>
<name>A0A9Q3BFS1_9BASI</name>
<feature type="compositionally biased region" description="Polar residues" evidence="2">
    <location>
        <begin position="1"/>
        <end position="10"/>
    </location>
</feature>
<sequence>MSVSGSDSICSLTSTWSTAPSSSTPYEEPSLALASTQVPLAHRLPAPHAMPLSHSDPALTHQNSSLASLPRLKPSPSMSTIQKKAVQVQKSDVIYFLPHSRRRSNSLSKVQPSSSLQSNTIPLAERRRSETSRYLGTDDFKSAFANNLFKVKEREQGASEASPNLADAFVFKTTEVGCIKRSDSLCSHPELVSPPNLEDMFASNKVNHNDYDLEPDLVVSPFKNIISQKSPTFPDSINPPIEESPGKIESHFTKLSLSRLEEDLEAKGEVISLLANQLSNQVETNDKLLFELGSLRAAYARLQSSCVDYVDELEILKHRVLRGQLDEQAERAKQEAELKVRDLRHLLEESKKAINRLQLEMRHQGHRRSSQGSLVGLEITPQAGRDDRQTLGTRKRLSLLGLGSENHTEHMIINRSNQSIDNRPVYDKLEGHYRQESIGRIRTKTTPEVRFPSNFHVNSLAKPIRPPRSAARSNPASPAAEKTQRLPHLSSVNDLPVAISNPSEIPTSVTIEASDELESLKEKCARLEAQLSESEDSRMASQAALNSLRAFISSHSFGEIPSIKLPPLPTDVERSTNEATSGTENANRWAIPNILTRSLSSKGGWVASSTPTAKMNTSIAAPSLGGGLGGFGLLWGRGSPLNPIHQPATA</sequence>
<feature type="region of interest" description="Disordered" evidence="2">
    <location>
        <begin position="1"/>
        <end position="30"/>
    </location>
</feature>
<gene>
    <name evidence="3" type="ORF">O181_004551</name>
</gene>
<feature type="compositionally biased region" description="Low complexity" evidence="2">
    <location>
        <begin position="11"/>
        <end position="24"/>
    </location>
</feature>
<evidence type="ECO:0000313" key="4">
    <source>
        <dbReference type="Proteomes" id="UP000765509"/>
    </source>
</evidence>